<comment type="caution">
    <text evidence="2">The sequence shown here is derived from an EMBL/GenBank/DDBJ whole genome shotgun (WGS) entry which is preliminary data.</text>
</comment>
<dbReference type="PANTHER" id="PTHR34595:SF7">
    <property type="entry name" value="SLL1039 PROTEIN"/>
    <property type="match status" value="1"/>
</dbReference>
<dbReference type="PANTHER" id="PTHR34595">
    <property type="entry name" value="BLR5612 PROTEIN"/>
    <property type="match status" value="1"/>
</dbReference>
<sequence>MLSRVANSIYWMNRYMERVENYARFVGVNFNMALDLPPDVDEQWEPLLTATADNFLFEEYFDKPTREDVIYFMTFDKRNPNSVVSCLYEARENARTIRESISKEMWESINEFYLFIRSTPTDNFRNLDLMQDFFAEIKRRCQLFHGVVDSTITRNEAWHFGRLGRHLERADKSSRFLDVKYFTLLPEIGGVGTTLDLMMWTAVLKSVSAYSMYRQTHAALTPMNIVSFLILDKLFPRSIAYCVRQAELSLYAIAGSTPERGFSNPAEKAISKLRSDIEFTDAEDIFKTGLHQYLDNFQSLNNEVDSAIFEMYFDAKPIQSQSQTMGVMGQYQSQNGHQFQAFRLN</sequence>
<name>A0A8J3D7W8_9BACT</name>
<proteinExistence type="predicted"/>
<dbReference type="AlphaFoldDB" id="A0A8J3D7W8"/>
<dbReference type="Proteomes" id="UP000598271">
    <property type="component" value="Unassembled WGS sequence"/>
</dbReference>
<accession>A0A8J3D7W8</accession>
<evidence type="ECO:0000313" key="3">
    <source>
        <dbReference type="Proteomes" id="UP000598271"/>
    </source>
</evidence>
<evidence type="ECO:0000313" key="2">
    <source>
        <dbReference type="EMBL" id="GHB85596.1"/>
    </source>
</evidence>
<evidence type="ECO:0000259" key="1">
    <source>
        <dbReference type="Pfam" id="PF04168"/>
    </source>
</evidence>
<gene>
    <name evidence="2" type="ORF">GCM10007390_46260</name>
</gene>
<protein>
    <recommendedName>
        <fullName evidence="1">DUF403 domain-containing protein</fullName>
    </recommendedName>
</protein>
<keyword evidence="3" id="KW-1185">Reference proteome</keyword>
<dbReference type="RefSeq" id="WP_189567974.1">
    <property type="nucleotide sequence ID" value="NZ_BMXF01000006.1"/>
</dbReference>
<feature type="domain" description="DUF403" evidence="1">
    <location>
        <begin position="1"/>
        <end position="313"/>
    </location>
</feature>
<organism evidence="2 3">
    <name type="scientific">Persicitalea jodogahamensis</name>
    <dbReference type="NCBI Taxonomy" id="402147"/>
    <lineage>
        <taxon>Bacteria</taxon>
        <taxon>Pseudomonadati</taxon>
        <taxon>Bacteroidota</taxon>
        <taxon>Cytophagia</taxon>
        <taxon>Cytophagales</taxon>
        <taxon>Spirosomataceae</taxon>
        <taxon>Persicitalea</taxon>
    </lineage>
</organism>
<reference evidence="2 3" key="1">
    <citation type="journal article" date="2014" name="Int. J. Syst. Evol. Microbiol.">
        <title>Complete genome sequence of Corynebacterium casei LMG S-19264T (=DSM 44701T), isolated from a smear-ripened cheese.</title>
        <authorList>
            <consortium name="US DOE Joint Genome Institute (JGI-PGF)"/>
            <person name="Walter F."/>
            <person name="Albersmeier A."/>
            <person name="Kalinowski J."/>
            <person name="Ruckert C."/>
        </authorList>
    </citation>
    <scope>NUCLEOTIDE SEQUENCE [LARGE SCALE GENOMIC DNA]</scope>
    <source>
        <strain evidence="2 3">KCTC 12866</strain>
    </source>
</reference>
<dbReference type="InterPro" id="IPR007296">
    <property type="entry name" value="DUF403"/>
</dbReference>
<dbReference type="InterPro" id="IPR051680">
    <property type="entry name" value="ATP-dep_Glu-Cys_Ligase-2"/>
</dbReference>
<dbReference type="Pfam" id="PF04168">
    <property type="entry name" value="Alpha-E"/>
    <property type="match status" value="1"/>
</dbReference>
<dbReference type="EMBL" id="BMXF01000006">
    <property type="protein sequence ID" value="GHB85596.1"/>
    <property type="molecule type" value="Genomic_DNA"/>
</dbReference>